<dbReference type="GO" id="GO:0016491">
    <property type="term" value="F:oxidoreductase activity"/>
    <property type="evidence" value="ECO:0007669"/>
    <property type="project" value="InterPro"/>
</dbReference>
<protein>
    <submittedName>
        <fullName evidence="6">Radical SAM superfamily protein</fullName>
    </submittedName>
</protein>
<feature type="domain" description="Radical SAM core" evidence="5">
    <location>
        <begin position="4"/>
        <end position="207"/>
    </location>
</feature>
<dbReference type="Gene3D" id="3.20.20.70">
    <property type="entry name" value="Aldolase class I"/>
    <property type="match status" value="1"/>
</dbReference>
<dbReference type="PANTHER" id="PTHR43273">
    <property type="entry name" value="ANAEROBIC SULFATASE-MATURATING ENZYME HOMOLOG ASLB-RELATED"/>
    <property type="match status" value="1"/>
</dbReference>
<dbReference type="Pfam" id="PF04055">
    <property type="entry name" value="Radical_SAM"/>
    <property type="match status" value="1"/>
</dbReference>
<evidence type="ECO:0000259" key="5">
    <source>
        <dbReference type="PROSITE" id="PS51918"/>
    </source>
</evidence>
<accession>A0A1M5GPZ6</accession>
<evidence type="ECO:0000256" key="2">
    <source>
        <dbReference type="ARBA" id="ARBA00022723"/>
    </source>
</evidence>
<dbReference type="InterPro" id="IPR023867">
    <property type="entry name" value="Sulphatase_maturase_rSAM"/>
</dbReference>
<dbReference type="InterPro" id="IPR058240">
    <property type="entry name" value="rSAM_sf"/>
</dbReference>
<dbReference type="SFLD" id="SFLDG01067">
    <property type="entry name" value="SPASM/twitch_domain_containing"/>
    <property type="match status" value="1"/>
</dbReference>
<keyword evidence="3" id="KW-0408">Iron</keyword>
<name>A0A1M5GPZ6_STRHI</name>
<evidence type="ECO:0000313" key="7">
    <source>
        <dbReference type="Proteomes" id="UP000184501"/>
    </source>
</evidence>
<keyword evidence="4" id="KW-0411">Iron-sulfur</keyword>
<gene>
    <name evidence="6" type="ORF">SAMN05444320_106209</name>
</gene>
<dbReference type="CDD" id="cd01335">
    <property type="entry name" value="Radical_SAM"/>
    <property type="match status" value="1"/>
</dbReference>
<evidence type="ECO:0000313" key="6">
    <source>
        <dbReference type="EMBL" id="SHG05621.1"/>
    </source>
</evidence>
<evidence type="ECO:0000256" key="4">
    <source>
        <dbReference type="ARBA" id="ARBA00023014"/>
    </source>
</evidence>
<organism evidence="6 7">
    <name type="scientific">Streptoalloteichus hindustanus</name>
    <dbReference type="NCBI Taxonomy" id="2017"/>
    <lineage>
        <taxon>Bacteria</taxon>
        <taxon>Bacillati</taxon>
        <taxon>Actinomycetota</taxon>
        <taxon>Actinomycetes</taxon>
        <taxon>Pseudonocardiales</taxon>
        <taxon>Pseudonocardiaceae</taxon>
        <taxon>Streptoalloteichus</taxon>
    </lineage>
</organism>
<dbReference type="InterPro" id="IPR007197">
    <property type="entry name" value="rSAM"/>
</dbReference>
<dbReference type="SFLD" id="SFLDS00029">
    <property type="entry name" value="Radical_SAM"/>
    <property type="match status" value="1"/>
</dbReference>
<sequence length="207" mass="22902">MEEFGFQSTTAVIMQPTTLCNLDCSYCYLPDRRKQRIMYPTVAGRVRDAVAGWVDRGTVEVCWHGGEPLAAGRSVLGRLMDRFDGLDVVHSVQTNATLITPEWCEFFAERRVRVGVSVDGPPEDNGQRVDHSGRPAFDRIRHGIGRLAAVGLPVSVIAVVSDPTPERAGRLYTFVRELGAAWLGVNIEEREGVNTRRGSARCRRGTC</sequence>
<reference evidence="6 7" key="1">
    <citation type="submission" date="2016-11" db="EMBL/GenBank/DDBJ databases">
        <authorList>
            <person name="Jaros S."/>
            <person name="Januszkiewicz K."/>
            <person name="Wedrychowicz H."/>
        </authorList>
    </citation>
    <scope>NUCLEOTIDE SEQUENCE [LARGE SCALE GENOMIC DNA]</scope>
    <source>
        <strain evidence="6 7">DSM 44523</strain>
    </source>
</reference>
<dbReference type="InterPro" id="IPR013785">
    <property type="entry name" value="Aldolase_TIM"/>
</dbReference>
<dbReference type="GO" id="GO:0046872">
    <property type="term" value="F:metal ion binding"/>
    <property type="evidence" value="ECO:0007669"/>
    <property type="project" value="UniProtKB-KW"/>
</dbReference>
<dbReference type="GO" id="GO:0051536">
    <property type="term" value="F:iron-sulfur cluster binding"/>
    <property type="evidence" value="ECO:0007669"/>
    <property type="project" value="UniProtKB-KW"/>
</dbReference>
<evidence type="ECO:0000256" key="1">
    <source>
        <dbReference type="ARBA" id="ARBA00022691"/>
    </source>
</evidence>
<keyword evidence="2" id="KW-0479">Metal-binding</keyword>
<dbReference type="PANTHER" id="PTHR43273:SF8">
    <property type="entry name" value="RADICAL SAM DOMAIN PROTEIN"/>
    <property type="match status" value="1"/>
</dbReference>
<dbReference type="Proteomes" id="UP000184501">
    <property type="component" value="Unassembled WGS sequence"/>
</dbReference>
<keyword evidence="1" id="KW-0949">S-adenosyl-L-methionine</keyword>
<dbReference type="EMBL" id="FQVN01000006">
    <property type="protein sequence ID" value="SHG05621.1"/>
    <property type="molecule type" value="Genomic_DNA"/>
</dbReference>
<dbReference type="STRING" id="2017.SAMN05444320_106209"/>
<dbReference type="SUPFAM" id="SSF102114">
    <property type="entry name" value="Radical SAM enzymes"/>
    <property type="match status" value="1"/>
</dbReference>
<evidence type="ECO:0000256" key="3">
    <source>
        <dbReference type="ARBA" id="ARBA00023004"/>
    </source>
</evidence>
<keyword evidence="7" id="KW-1185">Reference proteome</keyword>
<dbReference type="PROSITE" id="PS51918">
    <property type="entry name" value="RADICAL_SAM"/>
    <property type="match status" value="1"/>
</dbReference>
<proteinExistence type="predicted"/>
<dbReference type="AlphaFoldDB" id="A0A1M5GPZ6"/>